<feature type="region of interest" description="Disordered" evidence="1">
    <location>
        <begin position="1"/>
        <end position="36"/>
    </location>
</feature>
<evidence type="ECO:0000259" key="2">
    <source>
        <dbReference type="PROSITE" id="PS50835"/>
    </source>
</evidence>
<name>A0A3B3HGT7_ORYLA</name>
<dbReference type="InterPro" id="IPR007110">
    <property type="entry name" value="Ig-like_dom"/>
</dbReference>
<accession>A0A3B3HGT7</accession>
<dbReference type="CDD" id="cd00099">
    <property type="entry name" value="IgV"/>
    <property type="match status" value="1"/>
</dbReference>
<dbReference type="SUPFAM" id="SSF48726">
    <property type="entry name" value="Immunoglobulin"/>
    <property type="match status" value="1"/>
</dbReference>
<evidence type="ECO:0000313" key="4">
    <source>
        <dbReference type="Proteomes" id="UP000001038"/>
    </source>
</evidence>
<dbReference type="InterPro" id="IPR036179">
    <property type="entry name" value="Ig-like_dom_sf"/>
</dbReference>
<dbReference type="InterPro" id="IPR013106">
    <property type="entry name" value="Ig_V-set"/>
</dbReference>
<dbReference type="Proteomes" id="UP000001038">
    <property type="component" value="Chromosome 17"/>
</dbReference>
<feature type="compositionally biased region" description="Basic residues" evidence="1">
    <location>
        <begin position="15"/>
        <end position="26"/>
    </location>
</feature>
<reference evidence="3" key="3">
    <citation type="submission" date="2025-09" db="UniProtKB">
        <authorList>
            <consortium name="Ensembl"/>
        </authorList>
    </citation>
    <scope>IDENTIFICATION</scope>
    <source>
        <strain evidence="3">Hd-rR</strain>
    </source>
</reference>
<dbReference type="InParanoid" id="A0A3B3HGT7"/>
<dbReference type="Ensembl" id="ENSORLT00000043976.1">
    <property type="protein sequence ID" value="ENSORLP00000030984.1"/>
    <property type="gene ID" value="ENSORLG00000022998.1"/>
</dbReference>
<dbReference type="GeneTree" id="ENSGT00940000176856"/>
<feature type="compositionally biased region" description="Basic and acidic residues" evidence="1">
    <location>
        <begin position="27"/>
        <end position="36"/>
    </location>
</feature>
<dbReference type="PROSITE" id="PS50835">
    <property type="entry name" value="IG_LIKE"/>
    <property type="match status" value="1"/>
</dbReference>
<dbReference type="AlphaFoldDB" id="A0A3B3HGT7"/>
<feature type="compositionally biased region" description="Polar residues" evidence="1">
    <location>
        <begin position="1"/>
        <end position="13"/>
    </location>
</feature>
<reference evidence="3" key="2">
    <citation type="submission" date="2025-08" db="UniProtKB">
        <authorList>
            <consortium name="Ensembl"/>
        </authorList>
    </citation>
    <scope>IDENTIFICATION</scope>
    <source>
        <strain evidence="3">Hd-rR</strain>
    </source>
</reference>
<evidence type="ECO:0000256" key="1">
    <source>
        <dbReference type="SAM" id="MobiDB-lite"/>
    </source>
</evidence>
<dbReference type="GO" id="GO:0009617">
    <property type="term" value="P:response to bacterium"/>
    <property type="evidence" value="ECO:0000318"/>
    <property type="project" value="GO_Central"/>
</dbReference>
<dbReference type="Gene3D" id="2.60.40.10">
    <property type="entry name" value="Immunoglobulins"/>
    <property type="match status" value="1"/>
</dbReference>
<keyword evidence="4" id="KW-1185">Reference proteome</keyword>
<proteinExistence type="predicted"/>
<feature type="domain" description="Ig-like" evidence="2">
    <location>
        <begin position="44"/>
        <end position="111"/>
    </location>
</feature>
<reference evidence="3 4" key="1">
    <citation type="journal article" date="2007" name="Nature">
        <title>The medaka draft genome and insights into vertebrate genome evolution.</title>
        <authorList>
            <person name="Kasahara M."/>
            <person name="Naruse K."/>
            <person name="Sasaki S."/>
            <person name="Nakatani Y."/>
            <person name="Qu W."/>
            <person name="Ahsan B."/>
            <person name="Yamada T."/>
            <person name="Nagayasu Y."/>
            <person name="Doi K."/>
            <person name="Kasai Y."/>
            <person name="Jindo T."/>
            <person name="Kobayashi D."/>
            <person name="Shimada A."/>
            <person name="Toyoda A."/>
            <person name="Kuroki Y."/>
            <person name="Fujiyama A."/>
            <person name="Sasaki T."/>
            <person name="Shimizu A."/>
            <person name="Asakawa S."/>
            <person name="Shimizu N."/>
            <person name="Hashimoto S."/>
            <person name="Yang J."/>
            <person name="Lee Y."/>
            <person name="Matsushima K."/>
            <person name="Sugano S."/>
            <person name="Sakaizumi M."/>
            <person name="Narita T."/>
            <person name="Ohishi K."/>
            <person name="Haga S."/>
            <person name="Ohta F."/>
            <person name="Nomoto H."/>
            <person name="Nogata K."/>
            <person name="Morishita T."/>
            <person name="Endo T."/>
            <person name="Shin-I T."/>
            <person name="Takeda H."/>
            <person name="Morishita S."/>
            <person name="Kohara Y."/>
        </authorList>
    </citation>
    <scope>NUCLEOTIDE SEQUENCE [LARGE SCALE GENOMIC DNA]</scope>
    <source>
        <strain evidence="3 4">Hd-rR</strain>
    </source>
</reference>
<dbReference type="InterPro" id="IPR013783">
    <property type="entry name" value="Ig-like_fold"/>
</dbReference>
<dbReference type="Pfam" id="PF07686">
    <property type="entry name" value="V-set"/>
    <property type="match status" value="1"/>
</dbReference>
<protein>
    <recommendedName>
        <fullName evidence="2">Ig-like domain-containing protein</fullName>
    </recommendedName>
</protein>
<organism evidence="3 4">
    <name type="scientific">Oryzias latipes</name>
    <name type="common">Japanese rice fish</name>
    <name type="synonym">Japanese killifish</name>
    <dbReference type="NCBI Taxonomy" id="8090"/>
    <lineage>
        <taxon>Eukaryota</taxon>
        <taxon>Metazoa</taxon>
        <taxon>Chordata</taxon>
        <taxon>Craniata</taxon>
        <taxon>Vertebrata</taxon>
        <taxon>Euteleostomi</taxon>
        <taxon>Actinopterygii</taxon>
        <taxon>Neopterygii</taxon>
        <taxon>Teleostei</taxon>
        <taxon>Neoteleostei</taxon>
        <taxon>Acanthomorphata</taxon>
        <taxon>Ovalentaria</taxon>
        <taxon>Atherinomorphae</taxon>
        <taxon>Beloniformes</taxon>
        <taxon>Adrianichthyidae</taxon>
        <taxon>Oryziinae</taxon>
        <taxon>Oryzias</taxon>
    </lineage>
</organism>
<evidence type="ECO:0000313" key="3">
    <source>
        <dbReference type="Ensembl" id="ENSORLP00000030984.1"/>
    </source>
</evidence>
<sequence>MRQGSMIHSQYKSQKIMRKTNMRRRQTKDSQHHWSEKQGRTHYVTLHWYKHDSDLQAPQFILLKGAKASTNELISDKRYGSRTTDTSTELTIRDLNLADTALYYCVLERPQ</sequence>